<feature type="domain" description="HU" evidence="2">
    <location>
        <begin position="2"/>
        <end position="124"/>
    </location>
</feature>
<dbReference type="InterPro" id="IPR010992">
    <property type="entry name" value="IHF-like_DNA-bd_dom_sf"/>
</dbReference>
<dbReference type="InterPro" id="IPR041607">
    <property type="entry name" value="HU-HIG"/>
</dbReference>
<accession>A0AAU9CB02</accession>
<keyword evidence="1" id="KW-0238">DNA-binding</keyword>
<gene>
    <name evidence="3" type="ORF">FUAX_17010</name>
</gene>
<evidence type="ECO:0000259" key="2">
    <source>
        <dbReference type="Pfam" id="PF18291"/>
    </source>
</evidence>
<evidence type="ECO:0000256" key="1">
    <source>
        <dbReference type="ARBA" id="ARBA00023125"/>
    </source>
</evidence>
<dbReference type="InterPro" id="IPR005902">
    <property type="entry name" value="HU_DNA-bd_put"/>
</dbReference>
<dbReference type="KEGG" id="fax:FUAX_17010"/>
<dbReference type="Proteomes" id="UP001348817">
    <property type="component" value="Chromosome"/>
</dbReference>
<dbReference type="GO" id="GO:0003677">
    <property type="term" value="F:DNA binding"/>
    <property type="evidence" value="ECO:0007669"/>
    <property type="project" value="UniProtKB-KW"/>
</dbReference>
<dbReference type="RefSeq" id="WP_338394480.1">
    <property type="nucleotide sequence ID" value="NZ_AP025314.1"/>
</dbReference>
<organism evidence="3 4">
    <name type="scientific">Fulvitalea axinellae</name>
    <dbReference type="NCBI Taxonomy" id="1182444"/>
    <lineage>
        <taxon>Bacteria</taxon>
        <taxon>Pseudomonadati</taxon>
        <taxon>Bacteroidota</taxon>
        <taxon>Cytophagia</taxon>
        <taxon>Cytophagales</taxon>
        <taxon>Persicobacteraceae</taxon>
        <taxon>Fulvitalea</taxon>
    </lineage>
</organism>
<dbReference type="SUPFAM" id="SSF47729">
    <property type="entry name" value="IHF-like DNA-binding proteins"/>
    <property type="match status" value="1"/>
</dbReference>
<keyword evidence="4" id="KW-1185">Reference proteome</keyword>
<evidence type="ECO:0000313" key="4">
    <source>
        <dbReference type="Proteomes" id="UP001348817"/>
    </source>
</evidence>
<evidence type="ECO:0000313" key="3">
    <source>
        <dbReference type="EMBL" id="BDD09269.1"/>
    </source>
</evidence>
<name>A0AAU9CB02_9BACT</name>
<dbReference type="AlphaFoldDB" id="A0AAU9CB02"/>
<reference evidence="3 4" key="1">
    <citation type="submission" date="2021-12" db="EMBL/GenBank/DDBJ databases">
        <title>Genome sequencing of bacteria with rrn-lacking chromosome and rrn-plasmid.</title>
        <authorList>
            <person name="Anda M."/>
            <person name="Iwasaki W."/>
        </authorList>
    </citation>
    <scope>NUCLEOTIDE SEQUENCE [LARGE SCALE GENOMIC DNA]</scope>
    <source>
        <strain evidence="3 4">DSM 100852</strain>
    </source>
</reference>
<sequence>MLPFKIIRKKDPKDKDSPTKFYAHPVARDTISLRELGDIIVRRSSLTRGDVANVLTNLSELLPELLKQGYKIDLGDMGTFRPSFGSEGAETADNFRADMIRKPKVIYRPHKLMVRELENAEFEKIK</sequence>
<protein>
    <recommendedName>
        <fullName evidence="2">HU domain-containing protein</fullName>
    </recommendedName>
</protein>
<dbReference type="Pfam" id="PF18291">
    <property type="entry name" value="HU-HIG"/>
    <property type="match status" value="1"/>
</dbReference>
<proteinExistence type="predicted"/>
<dbReference type="NCBIfam" id="TIGR01201">
    <property type="entry name" value="HU_rel"/>
    <property type="match status" value="1"/>
</dbReference>
<dbReference type="EMBL" id="AP025314">
    <property type="protein sequence ID" value="BDD09269.1"/>
    <property type="molecule type" value="Genomic_DNA"/>
</dbReference>